<evidence type="ECO:0000259" key="3">
    <source>
        <dbReference type="Pfam" id="PF21773"/>
    </source>
</evidence>
<dbReference type="InterPro" id="IPR051876">
    <property type="entry name" value="ODA-DC/CCD"/>
</dbReference>
<protein>
    <recommendedName>
        <fullName evidence="3">ODAD1 central coiled coil region domain-containing protein</fullName>
    </recommendedName>
</protein>
<dbReference type="PANTHER" id="PTHR21694">
    <property type="entry name" value="COILED-COIL DOMAIN-CONTAINING PROTEIN 63"/>
    <property type="match status" value="1"/>
</dbReference>
<organism evidence="4">
    <name type="scientific">Fabrea salina</name>
    <dbReference type="NCBI Taxonomy" id="342563"/>
    <lineage>
        <taxon>Eukaryota</taxon>
        <taxon>Sar</taxon>
        <taxon>Alveolata</taxon>
        <taxon>Ciliophora</taxon>
        <taxon>Postciliodesmatophora</taxon>
        <taxon>Heterotrichea</taxon>
        <taxon>Heterotrichida</taxon>
        <taxon>Fabreidae</taxon>
        <taxon>Fabrea</taxon>
    </lineage>
</organism>
<feature type="coiled-coil region" evidence="2">
    <location>
        <begin position="210"/>
        <end position="244"/>
    </location>
</feature>
<gene>
    <name evidence="4" type="ORF">FSAL1345_LOCUS1062</name>
</gene>
<dbReference type="InterPro" id="IPR049258">
    <property type="entry name" value="ODAD1_CC"/>
</dbReference>
<keyword evidence="1 2" id="KW-0175">Coiled coil</keyword>
<sequence>MASTFRKSNLEKSQVIAEAEAQRLERDTENFTVKLEHERRTSNLLDKELEELKQKCEDKKQKIRNLQTKNKELKADQKITMVETQLEAAEKRLSDFKTQNNNLREQIDSIRIQNKNSTKDNLKVSDEISRTRSQLSLTNEDVSKLKKSQELTQTNLHKTQKSLIETREMFSERISTLTSKILEDKLQGTKFVKGITVKYAEPIANASELLQLNKNAAENWMRKCKELQEKISSHRSFVEQLRKAMSTMQEQSSLSTYEEVVSSFIKSFEENLRLNNYICEVAEEISSIEEEIAKNTQQIKDFKNFKDESEDSKQQKLQSKRESLETVKQKRTAAIQKTASIKQAFECIQVNIKSISELLSNFKFNSEFFKKELNFESTEVYLNQIEELLEAFLQWNNSLENKPQVNMTKELPPLKHPRVKAPDVIYETHSDEESYPLSSKEIRDKAMKVLNKNYSVQQLN</sequence>
<feature type="domain" description="ODAD1 central coiled coil region" evidence="3">
    <location>
        <begin position="77"/>
        <end position="357"/>
    </location>
</feature>
<proteinExistence type="predicted"/>
<accession>A0A7S3MRA6</accession>
<name>A0A7S3MRA6_9CILI</name>
<dbReference type="PANTHER" id="PTHR21694:SF18">
    <property type="entry name" value="COILED-COIL DOMAIN-CONTAINING PROTEIN 63"/>
    <property type="match status" value="1"/>
</dbReference>
<feature type="coiled-coil region" evidence="2">
    <location>
        <begin position="7"/>
        <end position="120"/>
    </location>
</feature>
<evidence type="ECO:0000256" key="2">
    <source>
        <dbReference type="SAM" id="Coils"/>
    </source>
</evidence>
<evidence type="ECO:0000313" key="4">
    <source>
        <dbReference type="EMBL" id="CAE0317793.1"/>
    </source>
</evidence>
<dbReference type="EMBL" id="HBIF01001242">
    <property type="protein sequence ID" value="CAE0317793.1"/>
    <property type="molecule type" value="Transcribed_RNA"/>
</dbReference>
<reference evidence="4" key="1">
    <citation type="submission" date="2021-01" db="EMBL/GenBank/DDBJ databases">
        <authorList>
            <person name="Corre E."/>
            <person name="Pelletier E."/>
            <person name="Niang G."/>
            <person name="Scheremetjew M."/>
            <person name="Finn R."/>
            <person name="Kale V."/>
            <person name="Holt S."/>
            <person name="Cochrane G."/>
            <person name="Meng A."/>
            <person name="Brown T."/>
            <person name="Cohen L."/>
        </authorList>
    </citation>
    <scope>NUCLEOTIDE SEQUENCE</scope>
</reference>
<evidence type="ECO:0000256" key="1">
    <source>
        <dbReference type="ARBA" id="ARBA00023054"/>
    </source>
</evidence>
<dbReference type="Pfam" id="PF21773">
    <property type="entry name" value="ODAD1_CC"/>
    <property type="match status" value="1"/>
</dbReference>
<dbReference type="AlphaFoldDB" id="A0A7S3MRA6"/>